<feature type="compositionally biased region" description="Basic residues" evidence="1">
    <location>
        <begin position="236"/>
        <end position="249"/>
    </location>
</feature>
<gene>
    <name evidence="3" type="ORF">LWI29_033362</name>
</gene>
<dbReference type="GO" id="GO:0006396">
    <property type="term" value="P:RNA processing"/>
    <property type="evidence" value="ECO:0007669"/>
    <property type="project" value="InterPro"/>
</dbReference>
<accession>A0AA39SDZ9</accession>
<keyword evidence="4" id="KW-1185">Reference proteome</keyword>
<evidence type="ECO:0000256" key="1">
    <source>
        <dbReference type="SAM" id="MobiDB-lite"/>
    </source>
</evidence>
<feature type="compositionally biased region" description="Low complexity" evidence="1">
    <location>
        <begin position="151"/>
        <end position="169"/>
    </location>
</feature>
<feature type="domain" description="Wbp11/ELF5/Saf1 N-terminal" evidence="2">
    <location>
        <begin position="114"/>
        <end position="162"/>
    </location>
</feature>
<organism evidence="3 4">
    <name type="scientific">Acer saccharum</name>
    <name type="common">Sugar maple</name>
    <dbReference type="NCBI Taxonomy" id="4024"/>
    <lineage>
        <taxon>Eukaryota</taxon>
        <taxon>Viridiplantae</taxon>
        <taxon>Streptophyta</taxon>
        <taxon>Embryophyta</taxon>
        <taxon>Tracheophyta</taxon>
        <taxon>Spermatophyta</taxon>
        <taxon>Magnoliopsida</taxon>
        <taxon>eudicotyledons</taxon>
        <taxon>Gunneridae</taxon>
        <taxon>Pentapetalae</taxon>
        <taxon>rosids</taxon>
        <taxon>malvids</taxon>
        <taxon>Sapindales</taxon>
        <taxon>Sapindaceae</taxon>
        <taxon>Hippocastanoideae</taxon>
        <taxon>Acereae</taxon>
        <taxon>Acer</taxon>
    </lineage>
</organism>
<dbReference type="AlphaFoldDB" id="A0AA39SDZ9"/>
<evidence type="ECO:0000313" key="3">
    <source>
        <dbReference type="EMBL" id="KAK0588045.1"/>
    </source>
</evidence>
<feature type="region of interest" description="Disordered" evidence="1">
    <location>
        <begin position="120"/>
        <end position="305"/>
    </location>
</feature>
<sequence>MCLPAIPVRASRSAAGRASACTITTSTGAVQLNVATAITCFNTVTSWRSTHRNFMETEEILEPWTELASLRKKPSSLMMLDLMELTVEPHQLSSSLRSPVSGRWSMLWPLVAVNKKERKKVRDVGVLKKDPETKKEQIDKLEMMRPRIPLSSSDSASSSQTESDDVALAVPPPPPSPDTATVVSGDGSVIPASLPLPPPPPMPPNPDATNFAMSFLLPPLPPPPPGPPPKEQDQLRRKRKKKKKKKTRLVARGDEEEEEIDGERRGRGGRDRRRAEEEDEMCRKKQDEDGKRREENRREDGKRRL</sequence>
<evidence type="ECO:0000313" key="4">
    <source>
        <dbReference type="Proteomes" id="UP001168877"/>
    </source>
</evidence>
<dbReference type="Pfam" id="PF09429">
    <property type="entry name" value="Wbp11"/>
    <property type="match status" value="1"/>
</dbReference>
<comment type="caution">
    <text evidence="3">The sequence shown here is derived from an EMBL/GenBank/DDBJ whole genome shotgun (WGS) entry which is preliminary data.</text>
</comment>
<feature type="compositionally biased region" description="Pro residues" evidence="1">
    <location>
        <begin position="218"/>
        <end position="229"/>
    </location>
</feature>
<reference evidence="3" key="1">
    <citation type="journal article" date="2022" name="Plant J.">
        <title>Strategies of tolerance reflected in two North American maple genomes.</title>
        <authorList>
            <person name="McEvoy S.L."/>
            <person name="Sezen U.U."/>
            <person name="Trouern-Trend A."/>
            <person name="McMahon S.M."/>
            <person name="Schaberg P.G."/>
            <person name="Yang J."/>
            <person name="Wegrzyn J.L."/>
            <person name="Swenson N.G."/>
        </authorList>
    </citation>
    <scope>NUCLEOTIDE SEQUENCE</scope>
    <source>
        <strain evidence="3">NS2018</strain>
    </source>
</reference>
<feature type="compositionally biased region" description="Pro residues" evidence="1">
    <location>
        <begin position="194"/>
        <end position="206"/>
    </location>
</feature>
<reference evidence="3" key="2">
    <citation type="submission" date="2023-06" db="EMBL/GenBank/DDBJ databases">
        <authorList>
            <person name="Swenson N.G."/>
            <person name="Wegrzyn J.L."/>
            <person name="Mcevoy S.L."/>
        </authorList>
    </citation>
    <scope>NUCLEOTIDE SEQUENCE</scope>
    <source>
        <strain evidence="3">NS2018</strain>
        <tissue evidence="3">Leaf</tissue>
    </source>
</reference>
<evidence type="ECO:0000259" key="2">
    <source>
        <dbReference type="Pfam" id="PF09429"/>
    </source>
</evidence>
<proteinExistence type="predicted"/>
<dbReference type="EMBL" id="JAUESC010000382">
    <property type="protein sequence ID" value="KAK0588045.1"/>
    <property type="molecule type" value="Genomic_DNA"/>
</dbReference>
<feature type="compositionally biased region" description="Basic and acidic residues" evidence="1">
    <location>
        <begin position="120"/>
        <end position="145"/>
    </location>
</feature>
<dbReference type="InterPro" id="IPR019007">
    <property type="entry name" value="Wbp11/ELF5/Saf1_N"/>
</dbReference>
<protein>
    <recommendedName>
        <fullName evidence="2">Wbp11/ELF5/Saf1 N-terminal domain-containing protein</fullName>
    </recommendedName>
</protein>
<feature type="compositionally biased region" description="Basic and acidic residues" evidence="1">
    <location>
        <begin position="262"/>
        <end position="305"/>
    </location>
</feature>
<name>A0AA39SDZ9_ACESA</name>
<dbReference type="Proteomes" id="UP001168877">
    <property type="component" value="Unassembled WGS sequence"/>
</dbReference>